<evidence type="ECO:0000256" key="2">
    <source>
        <dbReference type="ARBA" id="ARBA00022729"/>
    </source>
</evidence>
<dbReference type="PANTHER" id="PTHR35089">
    <property type="entry name" value="CHAPERONE PROTEIN SKP"/>
    <property type="match status" value="1"/>
</dbReference>
<feature type="compositionally biased region" description="Basic and acidic residues" evidence="4">
    <location>
        <begin position="178"/>
        <end position="196"/>
    </location>
</feature>
<feature type="compositionally biased region" description="Basic and acidic residues" evidence="4">
    <location>
        <begin position="272"/>
        <end position="296"/>
    </location>
</feature>
<dbReference type="InterPro" id="IPR024930">
    <property type="entry name" value="Skp_dom_sf"/>
</dbReference>
<dbReference type="Pfam" id="PF03938">
    <property type="entry name" value="OmpH"/>
    <property type="match status" value="1"/>
</dbReference>
<evidence type="ECO:0000256" key="5">
    <source>
        <dbReference type="SAM" id="SignalP"/>
    </source>
</evidence>
<name>A0AAW6TH08_9FLAO</name>
<dbReference type="GO" id="GO:0050821">
    <property type="term" value="P:protein stabilization"/>
    <property type="evidence" value="ECO:0007669"/>
    <property type="project" value="TreeGrafter"/>
</dbReference>
<feature type="chain" id="PRO_5043341802" evidence="5">
    <location>
        <begin position="21"/>
        <end position="339"/>
    </location>
</feature>
<evidence type="ECO:0000256" key="4">
    <source>
        <dbReference type="SAM" id="MobiDB-lite"/>
    </source>
</evidence>
<dbReference type="PANTHER" id="PTHR35089:SF1">
    <property type="entry name" value="CHAPERONE PROTEIN SKP"/>
    <property type="match status" value="1"/>
</dbReference>
<evidence type="ECO:0000313" key="7">
    <source>
        <dbReference type="Proteomes" id="UP001228643"/>
    </source>
</evidence>
<organism evidence="6 7">
    <name type="scientific">Flavobacterium yafengii</name>
    <dbReference type="NCBI Taxonomy" id="3041253"/>
    <lineage>
        <taxon>Bacteria</taxon>
        <taxon>Pseudomonadati</taxon>
        <taxon>Bacteroidota</taxon>
        <taxon>Flavobacteriia</taxon>
        <taxon>Flavobacteriales</taxon>
        <taxon>Flavobacteriaceae</taxon>
        <taxon>Flavobacterium</taxon>
    </lineage>
</organism>
<feature type="signal peptide" evidence="5">
    <location>
        <begin position="1"/>
        <end position="20"/>
    </location>
</feature>
<dbReference type="GO" id="GO:0051082">
    <property type="term" value="F:unfolded protein binding"/>
    <property type="evidence" value="ECO:0007669"/>
    <property type="project" value="InterPro"/>
</dbReference>
<feature type="region of interest" description="Disordered" evidence="4">
    <location>
        <begin position="178"/>
        <end position="210"/>
    </location>
</feature>
<reference evidence="6 7" key="1">
    <citation type="submission" date="2023-04" db="EMBL/GenBank/DDBJ databases">
        <title>Two novel species of Flavobacterium.</title>
        <authorList>
            <person name="Liu Q."/>
            <person name="Xin Y.-H."/>
        </authorList>
    </citation>
    <scope>NUCLEOTIDE SEQUENCE [LARGE SCALE GENOMIC DNA]</scope>
    <source>
        <strain evidence="6 7">LB2P87</strain>
    </source>
</reference>
<keyword evidence="3" id="KW-0175">Coiled coil</keyword>
<evidence type="ECO:0000313" key="6">
    <source>
        <dbReference type="EMBL" id="MDI5948882.1"/>
    </source>
</evidence>
<gene>
    <name evidence="6" type="ORF">QLS97_04390</name>
</gene>
<dbReference type="SUPFAM" id="SSF111384">
    <property type="entry name" value="OmpH-like"/>
    <property type="match status" value="1"/>
</dbReference>
<dbReference type="RefSeq" id="WP_282714454.1">
    <property type="nucleotide sequence ID" value="NZ_JASCRY010000001.1"/>
</dbReference>
<protein>
    <submittedName>
        <fullName evidence="6">OmpH family outer membrane protein</fullName>
    </submittedName>
</protein>
<dbReference type="InterPro" id="IPR005632">
    <property type="entry name" value="Chaperone_Skp"/>
</dbReference>
<dbReference type="Proteomes" id="UP001228643">
    <property type="component" value="Unassembled WGS sequence"/>
</dbReference>
<evidence type="ECO:0000256" key="3">
    <source>
        <dbReference type="SAM" id="Coils"/>
    </source>
</evidence>
<sequence length="339" mass="39343">MRKQFLYLCLALVVAQTINAQTRGTKLGYIDMEYILQNVPDYTEAKAQLEQKAEKWKLEIDTKKIEINKLKEALKAERALLTKELIDERETEINFLENENLDYQQKRFGANGDLMIQKSVLVKPIQDQVFTAVQDIAERLKYDFIFDKTSDLTMLFAAKRFDISEQILRTLNRTEKREQLTKKQLKAEEAKENKEDALDENPALADRQKVLDDKKATRDKILADRKLLQEQKKKEFDDKRKQVIADREAKKNGTVSANVKIEATETAASNDPAKDSAKLAVEDAKQKQADARAKTLEDRKKVLEDRKKALDEKRKKILEDREAIRKAKEEKLKENTNKN</sequence>
<dbReference type="Gene3D" id="3.30.910.20">
    <property type="entry name" value="Skp domain"/>
    <property type="match status" value="1"/>
</dbReference>
<dbReference type="SMART" id="SM00935">
    <property type="entry name" value="OmpH"/>
    <property type="match status" value="1"/>
</dbReference>
<dbReference type="AlphaFoldDB" id="A0AAW6TH08"/>
<dbReference type="GO" id="GO:0005829">
    <property type="term" value="C:cytosol"/>
    <property type="evidence" value="ECO:0007669"/>
    <property type="project" value="TreeGrafter"/>
</dbReference>
<dbReference type="EMBL" id="JASCRY010000001">
    <property type="protein sequence ID" value="MDI5948882.1"/>
    <property type="molecule type" value="Genomic_DNA"/>
</dbReference>
<proteinExistence type="inferred from homology"/>
<feature type="region of interest" description="Disordered" evidence="4">
    <location>
        <begin position="266"/>
        <end position="296"/>
    </location>
</feature>
<accession>A0AAW6TH08</accession>
<comment type="caution">
    <text evidence="6">The sequence shown here is derived from an EMBL/GenBank/DDBJ whole genome shotgun (WGS) entry which is preliminary data.</text>
</comment>
<keyword evidence="2 5" id="KW-0732">Signal</keyword>
<comment type="similarity">
    <text evidence="1">Belongs to the Skp family.</text>
</comment>
<evidence type="ECO:0000256" key="1">
    <source>
        <dbReference type="ARBA" id="ARBA00009091"/>
    </source>
</evidence>
<keyword evidence="7" id="KW-1185">Reference proteome</keyword>
<feature type="coiled-coil region" evidence="3">
    <location>
        <begin position="39"/>
        <end position="106"/>
    </location>
</feature>